<dbReference type="InterPro" id="IPR002918">
    <property type="entry name" value="Lipase_EstA/Esterase_EstB"/>
</dbReference>
<reference evidence="2 3" key="1">
    <citation type="submission" date="2018-10" db="EMBL/GenBank/DDBJ databases">
        <authorList>
            <consortium name="Pathogen Informatics"/>
        </authorList>
    </citation>
    <scope>NUCLEOTIDE SEQUENCE [LARGE SCALE GENOMIC DNA]</scope>
</reference>
<dbReference type="Proteomes" id="UP000274131">
    <property type="component" value="Unassembled WGS sequence"/>
</dbReference>
<dbReference type="PANTHER" id="PTHR32015">
    <property type="entry name" value="FASTING INDUCED LIPASE"/>
    <property type="match status" value="1"/>
</dbReference>
<evidence type="ECO:0008006" key="4">
    <source>
        <dbReference type="Google" id="ProtNLM"/>
    </source>
</evidence>
<dbReference type="PANTHER" id="PTHR32015:SF11">
    <property type="entry name" value="LIPASE"/>
    <property type="match status" value="1"/>
</dbReference>
<evidence type="ECO:0000313" key="2">
    <source>
        <dbReference type="EMBL" id="VDD95316.1"/>
    </source>
</evidence>
<feature type="signal peptide" evidence="1">
    <location>
        <begin position="1"/>
        <end position="29"/>
    </location>
</feature>
<dbReference type="SUPFAM" id="SSF53474">
    <property type="entry name" value="alpha/beta-Hydrolases"/>
    <property type="match status" value="1"/>
</dbReference>
<dbReference type="Gene3D" id="3.40.50.1820">
    <property type="entry name" value="alpha/beta hydrolase"/>
    <property type="match status" value="1"/>
</dbReference>
<dbReference type="STRING" id="51028.A0A3P6ISK9"/>
<dbReference type="InterPro" id="IPR029058">
    <property type="entry name" value="AB_hydrolase_fold"/>
</dbReference>
<dbReference type="GO" id="GO:0016298">
    <property type="term" value="F:lipase activity"/>
    <property type="evidence" value="ECO:0007669"/>
    <property type="project" value="TreeGrafter"/>
</dbReference>
<evidence type="ECO:0000256" key="1">
    <source>
        <dbReference type="SAM" id="SignalP"/>
    </source>
</evidence>
<protein>
    <recommendedName>
        <fullName evidence="4">Lipase domain-containing protein</fullName>
    </recommendedName>
</protein>
<feature type="chain" id="PRO_5018243515" description="Lipase domain-containing protein" evidence="1">
    <location>
        <begin position="30"/>
        <end position="339"/>
    </location>
</feature>
<dbReference type="AlphaFoldDB" id="A0A3P6ISK9"/>
<keyword evidence="3" id="KW-1185">Reference proteome</keyword>
<dbReference type="EMBL" id="UXUI01010511">
    <property type="protein sequence ID" value="VDD95316.1"/>
    <property type="molecule type" value="Genomic_DNA"/>
</dbReference>
<evidence type="ECO:0000313" key="3">
    <source>
        <dbReference type="Proteomes" id="UP000274131"/>
    </source>
</evidence>
<proteinExistence type="predicted"/>
<keyword evidence="1" id="KW-0732">Signal</keyword>
<accession>A0A3P6ISK9</accession>
<name>A0A3P6ISK9_ENTVE</name>
<dbReference type="Pfam" id="PF01674">
    <property type="entry name" value="Lipase_2"/>
    <property type="match status" value="1"/>
</dbReference>
<dbReference type="OrthoDB" id="5773018at2759"/>
<organism evidence="2 3">
    <name type="scientific">Enterobius vermicularis</name>
    <name type="common">Human pinworm</name>
    <dbReference type="NCBI Taxonomy" id="51028"/>
    <lineage>
        <taxon>Eukaryota</taxon>
        <taxon>Metazoa</taxon>
        <taxon>Ecdysozoa</taxon>
        <taxon>Nematoda</taxon>
        <taxon>Chromadorea</taxon>
        <taxon>Rhabditida</taxon>
        <taxon>Spirurina</taxon>
        <taxon>Oxyuridomorpha</taxon>
        <taxon>Oxyuroidea</taxon>
        <taxon>Oxyuridae</taxon>
        <taxon>Enterobius</taxon>
    </lineage>
</organism>
<gene>
    <name evidence="2" type="ORF">EVEC_LOCUS10067</name>
</gene>
<dbReference type="GO" id="GO:0016042">
    <property type="term" value="P:lipid catabolic process"/>
    <property type="evidence" value="ECO:0007669"/>
    <property type="project" value="InterPro"/>
</dbReference>
<sequence>MLVINSTLTERNFRRLLLVCLGLLHIAACQNRAPRLTGPLTADFQHWLIANGYESENFDRSDVGPSGSFGGRTRRNQILHHEPVIFIHGTADAALYIQPPIATGWTRSIQYFLEQNYTSAELYATTWGETWAGGNLVDAHSTIHTCTNLMYLRKFVRAVLEYTGAEKVDVIAHSFAVPLMRKVLKGGGLIATDGNCSIGPPLTDRVDTFLGIAGANYGLCMCQFAQTIPAWCNALDGLYPGYTCEDQILCGYPDGECTQKNYSAFLEGLNNDPTREAEHVYAMWSDVDETLLFRGMTWGKPTSRIPGMNGRWVSDRNSHTAMKDLTELRQYEAVVHHSI</sequence>